<keyword evidence="1" id="KW-0328">Glycosyltransferase</keyword>
<dbReference type="RefSeq" id="WP_089417147.1">
    <property type="nucleotide sequence ID" value="NZ_CP022423.1"/>
</dbReference>
<keyword evidence="2" id="KW-0808">Transferase</keyword>
<gene>
    <name evidence="3" type="ORF">VITFI_CDS2402</name>
</gene>
<dbReference type="Pfam" id="PF01075">
    <property type="entry name" value="Glyco_transf_9"/>
    <property type="match status" value="1"/>
</dbReference>
<dbReference type="PANTHER" id="PTHR30160:SF7">
    <property type="entry name" value="ADP-HEPTOSE--LPS HEPTOSYLTRANSFERASE 2"/>
    <property type="match status" value="1"/>
</dbReference>
<protein>
    <recommendedName>
        <fullName evidence="5">Heptosyltransferase</fullName>
    </recommendedName>
</protein>
<dbReference type="InterPro" id="IPR002201">
    <property type="entry name" value="Glyco_trans_9"/>
</dbReference>
<sequence length="350" mass="37490">MTASDRSAVSSTADTRPRTVVLHQFVGIGDLVWHVPYFRAVAQQSHGGQVAVIASPTTFARDLLSGEACVSEVIDFDRRPRKAERRTGRHAGLAGIFRMGSELRPRRFERIVIFSDHANRGLMAWWAGIPERLGYGCSALQRAFLTRGPTIQPYQGPSVSVYKNASAFAVAQGFVAAPVVPKLTLPAGAVESIASRWADLPRPLFAFSIGSSEPFKQWGAVNFGQLADELARRGAGVILLGGPGEAALAQAIVQQVDVCRRAAVRIAVDNTVLQSAATLAQVDACIGNDTGMTNLAAALDRPSLVLLGPRPLLDHDPLMQLLIAPSLSAITPAEVMQRLPVHLLAKLAQR</sequence>
<dbReference type="InterPro" id="IPR051199">
    <property type="entry name" value="LPS_LOS_Heptosyltrfase"/>
</dbReference>
<dbReference type="Gene3D" id="3.40.50.2000">
    <property type="entry name" value="Glycogen Phosphorylase B"/>
    <property type="match status" value="2"/>
</dbReference>
<dbReference type="OrthoDB" id="9797795at2"/>
<dbReference type="AlphaFoldDB" id="A0A221KHA6"/>
<dbReference type="PANTHER" id="PTHR30160">
    <property type="entry name" value="TETRAACYLDISACCHARIDE 4'-KINASE-RELATED"/>
    <property type="match status" value="1"/>
</dbReference>
<evidence type="ECO:0000256" key="1">
    <source>
        <dbReference type="ARBA" id="ARBA00022676"/>
    </source>
</evidence>
<name>A0A221KHA6_VITFI</name>
<evidence type="ECO:0000256" key="2">
    <source>
        <dbReference type="ARBA" id="ARBA00022679"/>
    </source>
</evidence>
<dbReference type="CDD" id="cd03789">
    <property type="entry name" value="GT9_LPS_heptosyltransferase"/>
    <property type="match status" value="1"/>
</dbReference>
<dbReference type="Proteomes" id="UP000199729">
    <property type="component" value="Chromosome"/>
</dbReference>
<dbReference type="GO" id="GO:0009244">
    <property type="term" value="P:lipopolysaccharide core region biosynthetic process"/>
    <property type="evidence" value="ECO:0007669"/>
    <property type="project" value="TreeGrafter"/>
</dbReference>
<reference evidence="3 4" key="1">
    <citation type="submission" date="2017-07" db="EMBL/GenBank/DDBJ databases">
        <title>Complete Genome Sequence of the cosmetic ferment Vitreoscilla filiformis (ATCC15551).</title>
        <authorList>
            <person name="Contreras S."/>
            <person name="Sagory-Zalkind P."/>
            <person name="Blanquart H."/>
            <person name="Iltis A."/>
            <person name="Morand S.C."/>
        </authorList>
    </citation>
    <scope>NUCLEOTIDE SEQUENCE [LARGE SCALE GENOMIC DNA]</scope>
    <source>
        <strain evidence="3 4">ATCC 15551</strain>
    </source>
</reference>
<evidence type="ECO:0000313" key="4">
    <source>
        <dbReference type="Proteomes" id="UP000199729"/>
    </source>
</evidence>
<dbReference type="KEGG" id="vff:VITFI_CDS2402"/>
<accession>A0A221KHA6</accession>
<dbReference type="SUPFAM" id="SSF53756">
    <property type="entry name" value="UDP-Glycosyltransferase/glycogen phosphorylase"/>
    <property type="match status" value="1"/>
</dbReference>
<organism evidence="3 4">
    <name type="scientific">Vitreoscilla filiformis</name>
    <dbReference type="NCBI Taxonomy" id="63"/>
    <lineage>
        <taxon>Bacteria</taxon>
        <taxon>Pseudomonadati</taxon>
        <taxon>Pseudomonadota</taxon>
        <taxon>Betaproteobacteria</taxon>
        <taxon>Neisseriales</taxon>
        <taxon>Neisseriaceae</taxon>
        <taxon>Vitreoscilla</taxon>
    </lineage>
</organism>
<dbReference type="EMBL" id="CP022423">
    <property type="protein sequence ID" value="ASM78180.1"/>
    <property type="molecule type" value="Genomic_DNA"/>
</dbReference>
<evidence type="ECO:0008006" key="5">
    <source>
        <dbReference type="Google" id="ProtNLM"/>
    </source>
</evidence>
<keyword evidence="4" id="KW-1185">Reference proteome</keyword>
<proteinExistence type="predicted"/>
<evidence type="ECO:0000313" key="3">
    <source>
        <dbReference type="EMBL" id="ASM78180.1"/>
    </source>
</evidence>
<dbReference type="GO" id="GO:0005829">
    <property type="term" value="C:cytosol"/>
    <property type="evidence" value="ECO:0007669"/>
    <property type="project" value="TreeGrafter"/>
</dbReference>
<dbReference type="GO" id="GO:0008713">
    <property type="term" value="F:ADP-heptose-lipopolysaccharide heptosyltransferase activity"/>
    <property type="evidence" value="ECO:0007669"/>
    <property type="project" value="TreeGrafter"/>
</dbReference>